<dbReference type="InterPro" id="IPR021647">
    <property type="entry name" value="CusF_Ec"/>
</dbReference>
<dbReference type="Pfam" id="PF11604">
    <property type="entry name" value="CusF_Ec"/>
    <property type="match status" value="1"/>
</dbReference>
<organism evidence="2 3">
    <name type="scientific">Phaeobacter italicus</name>
    <dbReference type="NCBI Taxonomy" id="481446"/>
    <lineage>
        <taxon>Bacteria</taxon>
        <taxon>Pseudomonadati</taxon>
        <taxon>Pseudomonadota</taxon>
        <taxon>Alphaproteobacteria</taxon>
        <taxon>Rhodobacterales</taxon>
        <taxon>Roseobacteraceae</taxon>
        <taxon>Phaeobacter</taxon>
    </lineage>
</organism>
<dbReference type="Proteomes" id="UP000043764">
    <property type="component" value="Unassembled WGS sequence"/>
</dbReference>
<sequence>MKILSLAAALAIAATASLAGGDHDMSMGTVTNLDRKSNVVTINHGPLENINMPAMEMGYAVAKPSMMKGLRKGTQIHFVVEQVNGKYIVTELMKQ</sequence>
<evidence type="ECO:0000256" key="1">
    <source>
        <dbReference type="SAM" id="SignalP"/>
    </source>
</evidence>
<dbReference type="AlphaFoldDB" id="A0A0H5DEV0"/>
<gene>
    <name evidence="2" type="ORF">NIT7321_00413</name>
</gene>
<feature type="chain" id="PRO_5009773468" evidence="1">
    <location>
        <begin position="20"/>
        <end position="95"/>
    </location>
</feature>
<dbReference type="InterPro" id="IPR042230">
    <property type="entry name" value="CusF_sf"/>
</dbReference>
<evidence type="ECO:0000313" key="2">
    <source>
        <dbReference type="EMBL" id="CRL09582.1"/>
    </source>
</evidence>
<keyword evidence="3" id="KW-1185">Reference proteome</keyword>
<proteinExistence type="predicted"/>
<dbReference type="EMBL" id="CVRL01000004">
    <property type="protein sequence ID" value="CRL09582.1"/>
    <property type="molecule type" value="Genomic_DNA"/>
</dbReference>
<dbReference type="STRING" id="481446.NIT7645_02291"/>
<feature type="signal peptide" evidence="1">
    <location>
        <begin position="1"/>
        <end position="19"/>
    </location>
</feature>
<name>A0A0H5DEV0_9RHOB</name>
<evidence type="ECO:0000313" key="3">
    <source>
        <dbReference type="Proteomes" id="UP000043764"/>
    </source>
</evidence>
<dbReference type="Gene3D" id="2.40.50.320">
    <property type="entry name" value="Copper binding periplasmic protein CusF"/>
    <property type="match status" value="1"/>
</dbReference>
<dbReference type="RefSeq" id="WP_050672442.1">
    <property type="nucleotide sequence ID" value="NZ_CVQZ01000031.1"/>
</dbReference>
<keyword evidence="1" id="KW-0732">Signal</keyword>
<accession>A0A0H5DEV0</accession>
<protein>
    <submittedName>
        <fullName evidence="2">Periplasmic copper-binding protein</fullName>
    </submittedName>
</protein>
<dbReference type="OrthoDB" id="9816061at2"/>
<reference evidence="2 3" key="1">
    <citation type="submission" date="2015-05" db="EMBL/GenBank/DDBJ databases">
        <authorList>
            <person name="Rodrigo-Torres Lidia"/>
            <person name="Arahal R.David."/>
        </authorList>
    </citation>
    <scope>NUCLEOTIDE SEQUENCE [LARGE SCALE GENOMIC DNA]</scope>
    <source>
        <strain evidence="2 3">CECT 7321</strain>
    </source>
</reference>